<name>A0A6P1TML7_9FIRM</name>
<dbReference type="RefSeq" id="WP_161839284.1">
    <property type="nucleotide sequence ID" value="NZ_CP048000.1"/>
</dbReference>
<keyword evidence="3" id="KW-1185">Reference proteome</keyword>
<dbReference type="PIRSF" id="PIRSF029895">
    <property type="entry name" value="SpoIV"/>
    <property type="match status" value="1"/>
</dbReference>
<accession>A0A6P1TML7</accession>
<organism evidence="2 3">
    <name type="scientific">Anaerocolumna sedimenticola</name>
    <dbReference type="NCBI Taxonomy" id="2696063"/>
    <lineage>
        <taxon>Bacteria</taxon>
        <taxon>Bacillati</taxon>
        <taxon>Bacillota</taxon>
        <taxon>Clostridia</taxon>
        <taxon>Lachnospirales</taxon>
        <taxon>Lachnospiraceae</taxon>
        <taxon>Anaerocolumna</taxon>
    </lineage>
</organism>
<keyword evidence="1" id="KW-0812">Transmembrane</keyword>
<keyword evidence="1" id="KW-0472">Membrane</keyword>
<dbReference type="Pfam" id="PF06898">
    <property type="entry name" value="YqfD"/>
    <property type="match status" value="1"/>
</dbReference>
<protein>
    <submittedName>
        <fullName evidence="2">Sporulation protein YqfD</fullName>
    </submittedName>
</protein>
<gene>
    <name evidence="2" type="primary">yqfD</name>
    <name evidence="2" type="ORF">Ana3638_18105</name>
</gene>
<dbReference type="EMBL" id="CP048000">
    <property type="protein sequence ID" value="QHQ62460.1"/>
    <property type="molecule type" value="Genomic_DNA"/>
</dbReference>
<keyword evidence="1" id="KW-1133">Transmembrane helix</keyword>
<dbReference type="InterPro" id="IPR010690">
    <property type="entry name" value="YqfD"/>
</dbReference>
<reference evidence="2 3" key="1">
    <citation type="submission" date="2020-01" db="EMBL/GenBank/DDBJ databases">
        <title>Genome analysis of Anaerocolumna sp. CBA3638.</title>
        <authorList>
            <person name="Kim J."/>
            <person name="Roh S.W."/>
        </authorList>
    </citation>
    <scope>NUCLEOTIDE SEQUENCE [LARGE SCALE GENOMIC DNA]</scope>
    <source>
        <strain evidence="2 3">CBA3638</strain>
    </source>
</reference>
<evidence type="ECO:0000313" key="2">
    <source>
        <dbReference type="EMBL" id="QHQ62460.1"/>
    </source>
</evidence>
<dbReference type="NCBIfam" id="TIGR02876">
    <property type="entry name" value="spore_yqfD"/>
    <property type="match status" value="1"/>
</dbReference>
<dbReference type="AlphaFoldDB" id="A0A6P1TML7"/>
<evidence type="ECO:0000313" key="3">
    <source>
        <dbReference type="Proteomes" id="UP000464314"/>
    </source>
</evidence>
<sequence length="413" mass="47876">MLIKLFRWLRGYLLIRMKGQSPERFINLCSNRYIFLWDLNNYEGDYEFRIMLKDYLKLKPIAKKTGTIPYIKKRYGLPFIIHKYRKRKGYAAGILLFCVILYILSLYIWDISILGGHSYTPEAMLKFLKSNEIYIGLQKKNIDCQEIEELIRGTYKDIGWVSAEIKGTRLIIKITETNMPAPAVTATKNCHIIASKDCIITKIITRTGTPKVEVGSVVKKGTILVSGVVDIIGDNDVLLNRKPVIADADVIGKTLYNYKDKIPLNYIQKQYTGRSKTGYNVSFFLKKINLYKPRIPYSKYDIIVNESILHLTDNFYLPVSYSEIRYPEYEEMKKKYTKEEVTALARERLKRFLDELVEKDVLIIENNVKIAIENNTCITSGKIVVQESVKDFKSIDDSEWRIIDTDESNGNDN</sequence>
<proteinExistence type="predicted"/>
<evidence type="ECO:0000256" key="1">
    <source>
        <dbReference type="SAM" id="Phobius"/>
    </source>
</evidence>
<dbReference type="KEGG" id="anr:Ana3638_18105"/>
<feature type="transmembrane region" description="Helical" evidence="1">
    <location>
        <begin position="89"/>
        <end position="109"/>
    </location>
</feature>
<dbReference type="Proteomes" id="UP000464314">
    <property type="component" value="Chromosome"/>
</dbReference>